<keyword evidence="3" id="KW-0731">Sigma factor</keyword>
<evidence type="ECO:0000259" key="6">
    <source>
        <dbReference type="Pfam" id="PF08281"/>
    </source>
</evidence>
<evidence type="ECO:0000256" key="1">
    <source>
        <dbReference type="ARBA" id="ARBA00010641"/>
    </source>
</evidence>
<feature type="domain" description="RNA polymerase sigma-70 region 2" evidence="5">
    <location>
        <begin position="49"/>
        <end position="116"/>
    </location>
</feature>
<sequence length="206" mass="22673">MPGQWPGPSAPVVHYAAGVGSAGRPGPERDPELERQFGAGDAGALRQAYDRFGGMIYRIGLLALHDHHDAEDLVQQVFVRAWRGRAGYDPERGSLGGWLLGITRRQLADRLSDRQRILRIQTRVGGLAQPTQPVAQEQVVDQVVVTDGINRLPVEQRTVLRMAFYDGLTHTEIASTTGLPLGTVKSHIRRGLTRLRKLWEVDGATS</sequence>
<dbReference type="Pfam" id="PF04542">
    <property type="entry name" value="Sigma70_r2"/>
    <property type="match status" value="1"/>
</dbReference>
<dbReference type="GO" id="GO:0016987">
    <property type="term" value="F:sigma factor activity"/>
    <property type="evidence" value="ECO:0007669"/>
    <property type="project" value="UniProtKB-KW"/>
</dbReference>
<dbReference type="GO" id="GO:0006352">
    <property type="term" value="P:DNA-templated transcription initiation"/>
    <property type="evidence" value="ECO:0007669"/>
    <property type="project" value="InterPro"/>
</dbReference>
<dbReference type="NCBIfam" id="TIGR02937">
    <property type="entry name" value="sigma70-ECF"/>
    <property type="match status" value="1"/>
</dbReference>
<evidence type="ECO:0000259" key="5">
    <source>
        <dbReference type="Pfam" id="PF04542"/>
    </source>
</evidence>
<dbReference type="InterPro" id="IPR039425">
    <property type="entry name" value="RNA_pol_sigma-70-like"/>
</dbReference>
<evidence type="ECO:0000256" key="2">
    <source>
        <dbReference type="ARBA" id="ARBA00023015"/>
    </source>
</evidence>
<name>A0A917WKC6_9ACTN</name>
<evidence type="ECO:0000313" key="7">
    <source>
        <dbReference type="EMBL" id="GGM10545.1"/>
    </source>
</evidence>
<protein>
    <submittedName>
        <fullName evidence="7">RNA polymerase sigma factor</fullName>
    </submittedName>
</protein>
<evidence type="ECO:0000256" key="4">
    <source>
        <dbReference type="ARBA" id="ARBA00023163"/>
    </source>
</evidence>
<dbReference type="SUPFAM" id="SSF88946">
    <property type="entry name" value="Sigma2 domain of RNA polymerase sigma factors"/>
    <property type="match status" value="1"/>
</dbReference>
<dbReference type="AlphaFoldDB" id="A0A917WKC6"/>
<proteinExistence type="inferred from homology"/>
<dbReference type="SUPFAM" id="SSF88659">
    <property type="entry name" value="Sigma3 and sigma4 domains of RNA polymerase sigma factors"/>
    <property type="match status" value="1"/>
</dbReference>
<keyword evidence="8" id="KW-1185">Reference proteome</keyword>
<gene>
    <name evidence="7" type="ORF">GCM10011594_33050</name>
</gene>
<keyword evidence="4" id="KW-0804">Transcription</keyword>
<dbReference type="InterPro" id="IPR013325">
    <property type="entry name" value="RNA_pol_sigma_r2"/>
</dbReference>
<feature type="domain" description="RNA polymerase sigma factor 70 region 4 type 2" evidence="6">
    <location>
        <begin position="149"/>
        <end position="195"/>
    </location>
</feature>
<reference evidence="7" key="2">
    <citation type="submission" date="2020-09" db="EMBL/GenBank/DDBJ databases">
        <authorList>
            <person name="Sun Q."/>
            <person name="Zhou Y."/>
        </authorList>
    </citation>
    <scope>NUCLEOTIDE SEQUENCE</scope>
    <source>
        <strain evidence="7">CGMCC 4.7308</strain>
    </source>
</reference>
<organism evidence="7 8">
    <name type="scientific">Nakamurella endophytica</name>
    <dbReference type="NCBI Taxonomy" id="1748367"/>
    <lineage>
        <taxon>Bacteria</taxon>
        <taxon>Bacillati</taxon>
        <taxon>Actinomycetota</taxon>
        <taxon>Actinomycetes</taxon>
        <taxon>Nakamurellales</taxon>
        <taxon>Nakamurellaceae</taxon>
        <taxon>Nakamurella</taxon>
    </lineage>
</organism>
<dbReference type="InterPro" id="IPR007627">
    <property type="entry name" value="RNA_pol_sigma70_r2"/>
</dbReference>
<dbReference type="Gene3D" id="1.10.1740.10">
    <property type="match status" value="1"/>
</dbReference>
<dbReference type="EMBL" id="BMNA01000008">
    <property type="protein sequence ID" value="GGM10545.1"/>
    <property type="molecule type" value="Genomic_DNA"/>
</dbReference>
<dbReference type="InterPro" id="IPR036388">
    <property type="entry name" value="WH-like_DNA-bd_sf"/>
</dbReference>
<accession>A0A917WKC6</accession>
<dbReference type="Pfam" id="PF08281">
    <property type="entry name" value="Sigma70_r4_2"/>
    <property type="match status" value="1"/>
</dbReference>
<dbReference type="InterPro" id="IPR014284">
    <property type="entry name" value="RNA_pol_sigma-70_dom"/>
</dbReference>
<reference evidence="7" key="1">
    <citation type="journal article" date="2014" name="Int. J. Syst. Evol. Microbiol.">
        <title>Complete genome sequence of Corynebacterium casei LMG S-19264T (=DSM 44701T), isolated from a smear-ripened cheese.</title>
        <authorList>
            <consortium name="US DOE Joint Genome Institute (JGI-PGF)"/>
            <person name="Walter F."/>
            <person name="Albersmeier A."/>
            <person name="Kalinowski J."/>
            <person name="Ruckert C."/>
        </authorList>
    </citation>
    <scope>NUCLEOTIDE SEQUENCE</scope>
    <source>
        <strain evidence="7">CGMCC 4.7308</strain>
    </source>
</reference>
<dbReference type="GO" id="GO:0003677">
    <property type="term" value="F:DNA binding"/>
    <property type="evidence" value="ECO:0007669"/>
    <property type="project" value="InterPro"/>
</dbReference>
<evidence type="ECO:0000256" key="3">
    <source>
        <dbReference type="ARBA" id="ARBA00023082"/>
    </source>
</evidence>
<dbReference type="InterPro" id="IPR013249">
    <property type="entry name" value="RNA_pol_sigma70_r4_t2"/>
</dbReference>
<comment type="similarity">
    <text evidence="1">Belongs to the sigma-70 factor family. ECF subfamily.</text>
</comment>
<dbReference type="Gene3D" id="1.10.10.10">
    <property type="entry name" value="Winged helix-like DNA-binding domain superfamily/Winged helix DNA-binding domain"/>
    <property type="match status" value="1"/>
</dbReference>
<dbReference type="Proteomes" id="UP000655208">
    <property type="component" value="Unassembled WGS sequence"/>
</dbReference>
<comment type="caution">
    <text evidence="7">The sequence shown here is derived from an EMBL/GenBank/DDBJ whole genome shotgun (WGS) entry which is preliminary data.</text>
</comment>
<keyword evidence="2" id="KW-0805">Transcription regulation</keyword>
<dbReference type="CDD" id="cd06171">
    <property type="entry name" value="Sigma70_r4"/>
    <property type="match status" value="1"/>
</dbReference>
<dbReference type="InterPro" id="IPR013324">
    <property type="entry name" value="RNA_pol_sigma_r3/r4-like"/>
</dbReference>
<evidence type="ECO:0000313" key="8">
    <source>
        <dbReference type="Proteomes" id="UP000655208"/>
    </source>
</evidence>
<dbReference type="PANTHER" id="PTHR43133:SF62">
    <property type="entry name" value="RNA POLYMERASE SIGMA FACTOR SIGZ"/>
    <property type="match status" value="1"/>
</dbReference>
<dbReference type="PANTHER" id="PTHR43133">
    <property type="entry name" value="RNA POLYMERASE ECF-TYPE SIGMA FACTO"/>
    <property type="match status" value="1"/>
</dbReference>